<dbReference type="AlphaFoldDB" id="A0A2H0NF19"/>
<accession>A0A2H0NF19</accession>
<dbReference type="EMBL" id="PCWR01000019">
    <property type="protein sequence ID" value="PIR07493.1"/>
    <property type="molecule type" value="Genomic_DNA"/>
</dbReference>
<evidence type="ECO:0000313" key="1">
    <source>
        <dbReference type="EMBL" id="PIR07493.1"/>
    </source>
</evidence>
<proteinExistence type="predicted"/>
<protein>
    <submittedName>
        <fullName evidence="1">Uncharacterized protein</fullName>
    </submittedName>
</protein>
<organism evidence="1 2">
    <name type="scientific">Candidatus Jorgensenbacteria bacterium CG11_big_fil_rev_8_21_14_0_20_38_23</name>
    <dbReference type="NCBI Taxonomy" id="1974594"/>
    <lineage>
        <taxon>Bacteria</taxon>
        <taxon>Candidatus Joergenseniibacteriota</taxon>
    </lineage>
</organism>
<dbReference type="Proteomes" id="UP000228867">
    <property type="component" value="Unassembled WGS sequence"/>
</dbReference>
<reference evidence="1 2" key="1">
    <citation type="submission" date="2017-09" db="EMBL/GenBank/DDBJ databases">
        <title>Depth-based differentiation of microbial function through sediment-hosted aquifers and enrichment of novel symbionts in the deep terrestrial subsurface.</title>
        <authorList>
            <person name="Probst A.J."/>
            <person name="Ladd B."/>
            <person name="Jarett J.K."/>
            <person name="Geller-Mcgrath D.E."/>
            <person name="Sieber C.M."/>
            <person name="Emerson J.B."/>
            <person name="Anantharaman K."/>
            <person name="Thomas B.C."/>
            <person name="Malmstrom R."/>
            <person name="Stieglmeier M."/>
            <person name="Klingl A."/>
            <person name="Woyke T."/>
            <person name="Ryan C.M."/>
            <person name="Banfield J.F."/>
        </authorList>
    </citation>
    <scope>NUCLEOTIDE SEQUENCE [LARGE SCALE GENOMIC DNA]</scope>
    <source>
        <strain evidence="1">CG11_big_fil_rev_8_21_14_0_20_38_23</strain>
    </source>
</reference>
<evidence type="ECO:0000313" key="2">
    <source>
        <dbReference type="Proteomes" id="UP000228867"/>
    </source>
</evidence>
<gene>
    <name evidence="1" type="ORF">COV54_00850</name>
</gene>
<name>A0A2H0NF19_9BACT</name>
<comment type="caution">
    <text evidence="1">The sequence shown here is derived from an EMBL/GenBank/DDBJ whole genome shotgun (WGS) entry which is preliminary data.</text>
</comment>
<sequence>MKNIKKNKIDKSEGRLDIVLREIFRLEKKMNIGFDGLHNSFNQLQEAVDGYAKKADTYFQEMVMLAHKVDRLERWILQIAEKVGLRLKP</sequence>